<dbReference type="GO" id="GO:0071973">
    <property type="term" value="P:bacterial-type flagellum-dependent cell motility"/>
    <property type="evidence" value="ECO:0007669"/>
    <property type="project" value="InterPro"/>
</dbReference>
<evidence type="ECO:0000256" key="3">
    <source>
        <dbReference type="ARBA" id="ARBA00006929"/>
    </source>
</evidence>
<keyword evidence="7 9" id="KW-0975">Bacterial flagellum</keyword>
<evidence type="ECO:0000256" key="7">
    <source>
        <dbReference type="ARBA" id="ARBA00023143"/>
    </source>
</evidence>
<evidence type="ECO:0000256" key="8">
    <source>
        <dbReference type="ARBA" id="ARBA00023237"/>
    </source>
</evidence>
<dbReference type="Pfam" id="PF02107">
    <property type="entry name" value="FlgH"/>
    <property type="match status" value="1"/>
</dbReference>
<comment type="subunit">
    <text evidence="4 9">The basal body constitutes a major portion of the flagellar organelle and consists of four rings (L,P,S, and M) mounted on a central rod.</text>
</comment>
<dbReference type="GO" id="GO:0009427">
    <property type="term" value="C:bacterial-type flagellum basal body, distal rod, L ring"/>
    <property type="evidence" value="ECO:0007669"/>
    <property type="project" value="InterPro"/>
</dbReference>
<sequence length="278" mass="28898">MMQVRFLSRMARRAAALGSLHTGRPRRPPAHAGCCLGAAGRAGPLAAAPRRAHSGMSAAALASAAAVALALGAGCAQLPREPITQQPMTAAPPLPPSMQAPGSIYNPGYAGRPLFEDQRPRNVGDILTIVIAENINATKSSGANTNRQGNTNFDVPTAGFLGGLFNKANLSAEGANKFTSTGGASAANTFNGTITVTVTNVLPNGNLVVSGEKQMLINQGNEFVRFSGVVNPNTISGANSVYSTQVADAKIEYSAKGYINEAETMGWLQRFFLNVSPW</sequence>
<evidence type="ECO:0000256" key="4">
    <source>
        <dbReference type="ARBA" id="ARBA00011439"/>
    </source>
</evidence>
<dbReference type="EMBL" id="FXAN01000084">
    <property type="protein sequence ID" value="SMG01924.1"/>
    <property type="molecule type" value="Genomic_DNA"/>
</dbReference>
<keyword evidence="5" id="KW-0732">Signal</keyword>
<gene>
    <name evidence="9" type="primary">flgH</name>
    <name evidence="10" type="ORF">BSIN_4681</name>
</gene>
<comment type="subcellular location">
    <subcellularLocation>
        <location evidence="9">Cell outer membrane</location>
    </subcellularLocation>
    <subcellularLocation>
        <location evidence="9">Bacterial flagellum basal body</location>
    </subcellularLocation>
    <subcellularLocation>
        <location evidence="2">Membrane</location>
    </subcellularLocation>
</comment>
<name>A0A238H9C9_9BURK</name>
<evidence type="ECO:0000256" key="5">
    <source>
        <dbReference type="ARBA" id="ARBA00022729"/>
    </source>
</evidence>
<reference evidence="10 11" key="1">
    <citation type="submission" date="2017-04" db="EMBL/GenBank/DDBJ databases">
        <authorList>
            <person name="Afonso C.L."/>
            <person name="Miller P.J."/>
            <person name="Scott M.A."/>
            <person name="Spackman E."/>
            <person name="Goraichik I."/>
            <person name="Dimitrov K.M."/>
            <person name="Suarez D.L."/>
            <person name="Swayne D.E."/>
        </authorList>
    </citation>
    <scope>NUCLEOTIDE SEQUENCE [LARGE SCALE GENOMIC DNA]</scope>
    <source>
        <strain evidence="10">LMG 28154</strain>
    </source>
</reference>
<dbReference type="NCBIfam" id="NF009337">
    <property type="entry name" value="PRK12697.1"/>
    <property type="match status" value="1"/>
</dbReference>
<keyword evidence="10" id="KW-0282">Flagellum</keyword>
<evidence type="ECO:0000256" key="2">
    <source>
        <dbReference type="ARBA" id="ARBA00004370"/>
    </source>
</evidence>
<evidence type="ECO:0000256" key="9">
    <source>
        <dbReference type="HAMAP-Rule" id="MF_00415"/>
    </source>
</evidence>
<comment type="function">
    <text evidence="1 9">Assembles around the rod to form the L-ring and probably protects the motor/basal body from shearing forces during rotation.</text>
</comment>
<dbReference type="PANTHER" id="PTHR34933">
    <property type="entry name" value="FLAGELLAR L-RING PROTEIN"/>
    <property type="match status" value="1"/>
</dbReference>
<evidence type="ECO:0000256" key="1">
    <source>
        <dbReference type="ARBA" id="ARBA00002591"/>
    </source>
</evidence>
<dbReference type="HAMAP" id="MF_00415">
    <property type="entry name" value="FlgH"/>
    <property type="match status" value="1"/>
</dbReference>
<evidence type="ECO:0000256" key="6">
    <source>
        <dbReference type="ARBA" id="ARBA00023136"/>
    </source>
</evidence>
<dbReference type="AlphaFoldDB" id="A0A238H9C9"/>
<proteinExistence type="inferred from homology"/>
<keyword evidence="8 9" id="KW-0998">Cell outer membrane</keyword>
<organism evidence="10 11">
    <name type="scientific">Burkholderia singularis</name>
    <dbReference type="NCBI Taxonomy" id="1503053"/>
    <lineage>
        <taxon>Bacteria</taxon>
        <taxon>Pseudomonadati</taxon>
        <taxon>Pseudomonadota</taxon>
        <taxon>Betaproteobacteria</taxon>
        <taxon>Burkholderiales</taxon>
        <taxon>Burkholderiaceae</taxon>
        <taxon>Burkholderia</taxon>
        <taxon>pseudomallei group</taxon>
    </lineage>
</organism>
<dbReference type="PANTHER" id="PTHR34933:SF3">
    <property type="entry name" value="FLAGELLAR L-RING PROTEIN"/>
    <property type="match status" value="1"/>
</dbReference>
<protein>
    <recommendedName>
        <fullName evidence="9">Flagellar L-ring protein</fullName>
    </recommendedName>
    <alternativeName>
        <fullName evidence="9">Basal body L-ring protein</fullName>
    </alternativeName>
</protein>
<keyword evidence="10" id="KW-0966">Cell projection</keyword>
<dbReference type="PRINTS" id="PR01008">
    <property type="entry name" value="FLGLRINGFLGH"/>
</dbReference>
<dbReference type="GO" id="GO:0009279">
    <property type="term" value="C:cell outer membrane"/>
    <property type="evidence" value="ECO:0007669"/>
    <property type="project" value="UniProtKB-SubCell"/>
</dbReference>
<evidence type="ECO:0000313" key="11">
    <source>
        <dbReference type="Proteomes" id="UP000198460"/>
    </source>
</evidence>
<dbReference type="GO" id="GO:0003774">
    <property type="term" value="F:cytoskeletal motor activity"/>
    <property type="evidence" value="ECO:0007669"/>
    <property type="project" value="InterPro"/>
</dbReference>
<comment type="similarity">
    <text evidence="3 9">Belongs to the FlgH family.</text>
</comment>
<evidence type="ECO:0000313" key="10">
    <source>
        <dbReference type="EMBL" id="SMG01924.1"/>
    </source>
</evidence>
<keyword evidence="6 9" id="KW-0472">Membrane</keyword>
<dbReference type="InterPro" id="IPR000527">
    <property type="entry name" value="Flag_Lring"/>
</dbReference>
<accession>A0A238H9C9</accession>
<dbReference type="Proteomes" id="UP000198460">
    <property type="component" value="Unassembled WGS sequence"/>
</dbReference>
<keyword evidence="10" id="KW-0969">Cilium</keyword>